<evidence type="ECO:0000313" key="2">
    <source>
        <dbReference type="Proteomes" id="UP000675880"/>
    </source>
</evidence>
<name>A0ABM8RCZ0_9BACT</name>
<organism evidence="1 2">
    <name type="scientific">Nitrospira defluvii</name>
    <dbReference type="NCBI Taxonomy" id="330214"/>
    <lineage>
        <taxon>Bacteria</taxon>
        <taxon>Pseudomonadati</taxon>
        <taxon>Nitrospirota</taxon>
        <taxon>Nitrospiria</taxon>
        <taxon>Nitrospirales</taxon>
        <taxon>Nitrospiraceae</taxon>
        <taxon>Nitrospira</taxon>
    </lineage>
</organism>
<sequence length="179" mass="18717">MGDAIVVIECDRISDGGIQRGVGDEPALDVVAVDGDGTDLVVGVGDICCFLGFVQEASTEKRRVCVDGAEYLRDEVGIPIDLPGAVGVRRVGNEKGAVAFCLADAQDIVFAEKGIEVESANGQAGNAGPLLIDDAPVDADVGHRFRQVDETYAARATLSTTQTRVNTCIYAGLETWGVC</sequence>
<accession>A0ABM8RCZ0</accession>
<protein>
    <submittedName>
        <fullName evidence="1">Uncharacterized protein</fullName>
    </submittedName>
</protein>
<comment type="caution">
    <text evidence="1">The sequence shown here is derived from an EMBL/GenBank/DDBJ whole genome shotgun (WGS) entry which is preliminary data.</text>
</comment>
<dbReference type="EMBL" id="CAJNBJ010000012">
    <property type="protein sequence ID" value="CAE6745831.1"/>
    <property type="molecule type" value="Genomic_DNA"/>
</dbReference>
<proteinExistence type="predicted"/>
<dbReference type="Proteomes" id="UP000675880">
    <property type="component" value="Unassembled WGS sequence"/>
</dbReference>
<gene>
    <name evidence="1" type="ORF">NSPZN2_20003</name>
</gene>
<evidence type="ECO:0000313" key="1">
    <source>
        <dbReference type="EMBL" id="CAE6745831.1"/>
    </source>
</evidence>
<reference evidence="1 2" key="1">
    <citation type="submission" date="2021-02" db="EMBL/GenBank/DDBJ databases">
        <authorList>
            <person name="Han P."/>
        </authorList>
    </citation>
    <scope>NUCLEOTIDE SEQUENCE [LARGE SCALE GENOMIC DNA]</scope>
    <source>
        <strain evidence="1">Candidatus Nitrospira sp. ZN2</strain>
    </source>
</reference>
<keyword evidence="2" id="KW-1185">Reference proteome</keyword>